<evidence type="ECO:0000256" key="4">
    <source>
        <dbReference type="SAM" id="Phobius"/>
    </source>
</evidence>
<dbReference type="PANTHER" id="PTHR40841">
    <property type="entry name" value="SIDEROPHORE TRIACETYLFUSARININE C ESTERASE"/>
    <property type="match status" value="1"/>
</dbReference>
<proteinExistence type="inferred from homology"/>
<feature type="region of interest" description="Disordered" evidence="3">
    <location>
        <begin position="111"/>
        <end position="132"/>
    </location>
</feature>
<comment type="caution">
    <text evidence="5">The sequence shown here is derived from an EMBL/GenBank/DDBJ whole genome shotgun (WGS) entry which is preliminary data.</text>
</comment>
<comment type="similarity">
    <text evidence="1">Belongs to the esterase D family.</text>
</comment>
<dbReference type="InterPro" id="IPR000801">
    <property type="entry name" value="Esterase-like"/>
</dbReference>
<dbReference type="PANTHER" id="PTHR40841:SF2">
    <property type="entry name" value="SIDEROPHORE-DEGRADING ESTERASE (EUROFUNG)"/>
    <property type="match status" value="1"/>
</dbReference>
<dbReference type="SUPFAM" id="SSF53474">
    <property type="entry name" value="alpha/beta-Hydrolases"/>
    <property type="match status" value="1"/>
</dbReference>
<feature type="transmembrane region" description="Helical" evidence="4">
    <location>
        <begin position="6"/>
        <end position="28"/>
    </location>
</feature>
<accession>A0ABQ1HJL6</accession>
<dbReference type="EMBL" id="BMKC01000002">
    <property type="protein sequence ID" value="GGA80680.1"/>
    <property type="molecule type" value="Genomic_DNA"/>
</dbReference>
<protein>
    <recommendedName>
        <fullName evidence="7">Esterase</fullName>
    </recommendedName>
</protein>
<evidence type="ECO:0000256" key="1">
    <source>
        <dbReference type="ARBA" id="ARBA00005622"/>
    </source>
</evidence>
<evidence type="ECO:0000313" key="6">
    <source>
        <dbReference type="Proteomes" id="UP000623419"/>
    </source>
</evidence>
<reference evidence="6" key="1">
    <citation type="journal article" date="2019" name="Int. J. Syst. Evol. Microbiol.">
        <title>The Global Catalogue of Microorganisms (GCM) 10K type strain sequencing project: providing services to taxonomists for standard genome sequencing and annotation.</title>
        <authorList>
            <consortium name="The Broad Institute Genomics Platform"/>
            <consortium name="The Broad Institute Genome Sequencing Center for Infectious Disease"/>
            <person name="Wu L."/>
            <person name="Ma J."/>
        </authorList>
    </citation>
    <scope>NUCLEOTIDE SEQUENCE [LARGE SCALE GENOMIC DNA]</scope>
    <source>
        <strain evidence="6">CGMCC 1.15905</strain>
    </source>
</reference>
<dbReference type="Gene3D" id="3.40.50.1820">
    <property type="entry name" value="alpha/beta hydrolase"/>
    <property type="match status" value="1"/>
</dbReference>
<sequence>MKRLTWIVWPLSLALAVIVTWFASLYVFERPRLGPQVQQRSLASQVLAESRDYLVHLPEGYETQPGKHYPVVYVLDGSSQDLHTAASAALMARIGVVPELIVVGIPNVGGPGRQRDYTPPGMRQDTDPDDLREGGGDVFLDFIERELVPAVDGEFRTTGHRTLAGNSRGGLLVVHALVSRPRLFGAFHAHSPALWRDDSAMVARLEDFLKANPTLESTLFLSLGEHENNKMKAAYQAAVQALERSAPVGLRWRAHQTAGAHHGNNAERATPLALQFSHAP</sequence>
<dbReference type="InterPro" id="IPR052558">
    <property type="entry name" value="Siderophore_Hydrolase_D"/>
</dbReference>
<feature type="region of interest" description="Disordered" evidence="3">
    <location>
        <begin position="258"/>
        <end position="280"/>
    </location>
</feature>
<keyword evidence="4" id="KW-0812">Transmembrane</keyword>
<evidence type="ECO:0008006" key="7">
    <source>
        <dbReference type="Google" id="ProtNLM"/>
    </source>
</evidence>
<dbReference type="Pfam" id="PF00756">
    <property type="entry name" value="Esterase"/>
    <property type="match status" value="1"/>
</dbReference>
<evidence type="ECO:0000256" key="3">
    <source>
        <dbReference type="SAM" id="MobiDB-lite"/>
    </source>
</evidence>
<name>A0ABQ1HJL6_9GAMM</name>
<dbReference type="InterPro" id="IPR029058">
    <property type="entry name" value="AB_hydrolase_fold"/>
</dbReference>
<dbReference type="Proteomes" id="UP000623419">
    <property type="component" value="Unassembled WGS sequence"/>
</dbReference>
<organism evidence="5 6">
    <name type="scientific">Arenimonas soli</name>
    <dbReference type="NCBI Taxonomy" id="2269504"/>
    <lineage>
        <taxon>Bacteria</taxon>
        <taxon>Pseudomonadati</taxon>
        <taxon>Pseudomonadota</taxon>
        <taxon>Gammaproteobacteria</taxon>
        <taxon>Lysobacterales</taxon>
        <taxon>Lysobacteraceae</taxon>
        <taxon>Arenimonas</taxon>
    </lineage>
</organism>
<evidence type="ECO:0000313" key="5">
    <source>
        <dbReference type="EMBL" id="GGA80680.1"/>
    </source>
</evidence>
<gene>
    <name evidence="5" type="ORF">GCM10011521_18740</name>
</gene>
<evidence type="ECO:0000256" key="2">
    <source>
        <dbReference type="ARBA" id="ARBA00022801"/>
    </source>
</evidence>
<keyword evidence="2" id="KW-0378">Hydrolase</keyword>
<keyword evidence="4" id="KW-1133">Transmembrane helix</keyword>
<keyword evidence="6" id="KW-1185">Reference proteome</keyword>
<dbReference type="RefSeq" id="WP_188663490.1">
    <property type="nucleotide sequence ID" value="NZ_BMKC01000002.1"/>
</dbReference>
<keyword evidence="4" id="KW-0472">Membrane</keyword>